<accession>A0ABN8CRC8</accession>
<dbReference type="Proteomes" id="UP001158986">
    <property type="component" value="Unassembled WGS sequence"/>
</dbReference>
<sequence>MMQRLMLLFSLLGIVGCMIESQRHNRDSDIAYFLNERSTWHPMCLYTFDNPAISEGATVMNRVPYDACPFESLKPEGGLVTSLNTNSSFWQLGVRLTNHPNNDTKHVQLSSIGTVAARDFFTTAAVHNNSQNNSGVTFEMVIRRRAIASHSMTLFSIANEFDNCVDPGFRLDLNEHQVLAFIYFLPVLEEGGEAGVETCYEQRLFSVDNSAACQLPPLLEPAERTPPVQITVTLDPSSKRGLWKTDFYMSYTDVETNQRVDCMVHDEQSLPDTQLLNKLIEGRYQLYVGNSPRNVTSPRQRKRLAPAREFLHLSNMSRLNATERLRVVLKQKLMSIRGPRLPKAMRIFGDDSLSLHILGTTFPPLSEDTPLAYLRSKFADFKEKYGDQIVDYLVKLVQHKAKGSVVVQQSQDMSGQSSIKSDDFSRFVLFQGAESASFDLFHFAIYRCVVSEDQVNAISKQQMMPSRQFPSLQQTVRIPEDSLVLLNLTMLHGIYDDVRLELRGIPEFGQLLLFPNKTLVTRSNKDAFRRLPLEYQRKIFFRPEPDQNNDNLPLPNPVAFSRRLKPYASVKYGIADSIIGRAVNTSMEANIDIFVDAMNDAPRPRRMVSEVWVEIGVPVTLDLSGDDNDGAPKDNTVSPPNTDITNSSEFLSSFTFRNATITSSNLQWTKIERVPRFGKLFDCNSSCSALAFSRIQNLQSLESTRIHQNNEYIMNATHSTNLMYIYHGWDQNGRESTSSVVDELWYKLSDGDPGVFSAIAVIKFILVNGMDNPVNHNALAVVQLEEESLKLLNIISLDPLAAFFNVKTRLKVTALPQHGALFQYDNRDSMDADNMSLQYVGARISTLDPIISDVEGRVVYVPHVDYFNQESKSSLIRPIDFDYFEYEVLNTTIPTNASFIVAEQSAGAKFVNESKARRIELAVVNVPDDLVVLPPFVFTPNVSSGNPVSTPVMFEDPDCTNSDKLYQVNLEAGDGVSEFELGFAVTDDNVMAECPFERPCTLIRHADGPSLNASSNRNHELQFHITTQLYDSSHIQVTGTKAALSRALSALTFRDMSGISSSHTAEATLYVKRIGLVNGSDADTPQAQTTFTIKFLNNDQSDSIAGHDVATGLNSELKRYLTTLLVLMAGWIVLSNASCVSIGFCCCCCGRTHKKRRQKFEQQQRLFRSQVAQNDHEYSVLLMDLANLLLEPNMLVTTCVLKCCVTSKGSQASKELLTQAFVLRSLFPLLETERQGTRFVFQLIATEYSEGIVSTGDAALFAHQRFLLKHSIASKALACFCRIMGAKWLSTLLAPGNDTTSLYLRDTVLELENLLDRLAKQVATLPAEIVILCRGCITLLHQDEGGQGRKMELSAVHLVFFNHFLGPALLFPRDSVSGFTPSLETQKTFRAMAYQIVSFTTHWIDSNTTDDMQCRSTSTDTLLHTFSSETQNMATCRAKYEAMLEEIAQSPAVTSSYNPSELKSDVDCGLMGLCLMNVHSLLDSYFTEFRRKLLSTQTSTNVEQTQVTLTRMSRLLKALGWPLVSSIHEYVEYARPDLLNDPLLWNGFSFQEWQERVVTPKLPKQVIYHGQVKRENFESIVIDQAILEQDDQSPHDVDWLSTY</sequence>
<dbReference type="InterPro" id="IPR008936">
    <property type="entry name" value="Rho_GTPase_activation_prot"/>
</dbReference>
<name>A0ABN8CRC8_9STRA</name>
<keyword evidence="4" id="KW-1185">Reference proteome</keyword>
<evidence type="ECO:0000313" key="3">
    <source>
        <dbReference type="EMBL" id="CAH0514816.1"/>
    </source>
</evidence>
<dbReference type="EMBL" id="CAKLCB010000084">
    <property type="protein sequence ID" value="CAH0514816.1"/>
    <property type="molecule type" value="Genomic_DNA"/>
</dbReference>
<keyword evidence="2" id="KW-0732">Signal</keyword>
<feature type="compositionally biased region" description="Polar residues" evidence="1">
    <location>
        <begin position="635"/>
        <end position="644"/>
    </location>
</feature>
<protein>
    <recommendedName>
        <fullName evidence="5">Ras-GAP domain-containing protein</fullName>
    </recommendedName>
</protein>
<feature type="signal peptide" evidence="2">
    <location>
        <begin position="1"/>
        <end position="17"/>
    </location>
</feature>
<dbReference type="PROSITE" id="PS51257">
    <property type="entry name" value="PROKAR_LIPOPROTEIN"/>
    <property type="match status" value="1"/>
</dbReference>
<gene>
    <name evidence="3" type="ORF">PBS001_LOCUS1554</name>
</gene>
<comment type="caution">
    <text evidence="3">The sequence shown here is derived from an EMBL/GenBank/DDBJ whole genome shotgun (WGS) entry which is preliminary data.</text>
</comment>
<feature type="region of interest" description="Disordered" evidence="1">
    <location>
        <begin position="623"/>
        <end position="644"/>
    </location>
</feature>
<evidence type="ECO:0000256" key="1">
    <source>
        <dbReference type="SAM" id="MobiDB-lite"/>
    </source>
</evidence>
<evidence type="ECO:0000313" key="4">
    <source>
        <dbReference type="Proteomes" id="UP001158986"/>
    </source>
</evidence>
<feature type="chain" id="PRO_5046613783" description="Ras-GAP domain-containing protein" evidence="2">
    <location>
        <begin position="18"/>
        <end position="1603"/>
    </location>
</feature>
<evidence type="ECO:0000256" key="2">
    <source>
        <dbReference type="SAM" id="SignalP"/>
    </source>
</evidence>
<proteinExistence type="predicted"/>
<organism evidence="3 4">
    <name type="scientific">Peronospora belbahrii</name>
    <dbReference type="NCBI Taxonomy" id="622444"/>
    <lineage>
        <taxon>Eukaryota</taxon>
        <taxon>Sar</taxon>
        <taxon>Stramenopiles</taxon>
        <taxon>Oomycota</taxon>
        <taxon>Peronosporomycetes</taxon>
        <taxon>Peronosporales</taxon>
        <taxon>Peronosporaceae</taxon>
        <taxon>Peronospora</taxon>
    </lineage>
</organism>
<dbReference type="SUPFAM" id="SSF48350">
    <property type="entry name" value="GTPase activation domain, GAP"/>
    <property type="match status" value="1"/>
</dbReference>
<reference evidence="3 4" key="1">
    <citation type="submission" date="2021-11" db="EMBL/GenBank/DDBJ databases">
        <authorList>
            <person name="Islam A."/>
            <person name="Islam S."/>
            <person name="Flora M.S."/>
            <person name="Rahman M."/>
            <person name="Ziaur R.M."/>
            <person name="Epstein J.H."/>
            <person name="Hassan M."/>
            <person name="Klassen M."/>
            <person name="Woodard K."/>
            <person name="Webb A."/>
            <person name="Webby R.J."/>
            <person name="El Zowalaty M.E."/>
        </authorList>
    </citation>
    <scope>NUCLEOTIDE SEQUENCE [LARGE SCALE GENOMIC DNA]</scope>
    <source>
        <strain evidence="3">Pbs1</strain>
    </source>
</reference>
<evidence type="ECO:0008006" key="5">
    <source>
        <dbReference type="Google" id="ProtNLM"/>
    </source>
</evidence>